<reference evidence="3" key="2">
    <citation type="journal article" date="2011" name="Proc. Natl. Acad. Sci. U.S.A.">
        <title>Obligate biotrophy features unraveled by the genomic analysis of rust fungi.</title>
        <authorList>
            <person name="Duplessis S."/>
            <person name="Cuomo C.A."/>
            <person name="Lin Y.-C."/>
            <person name="Aerts A."/>
            <person name="Tisserant E."/>
            <person name="Veneault-Fourrey C."/>
            <person name="Joly D.L."/>
            <person name="Hacquard S."/>
            <person name="Amselem J."/>
            <person name="Cantarel B.L."/>
            <person name="Chiu R."/>
            <person name="Coutinho P.M."/>
            <person name="Feau N."/>
            <person name="Field M."/>
            <person name="Frey P."/>
            <person name="Gelhaye E."/>
            <person name="Goldberg J."/>
            <person name="Grabherr M.G."/>
            <person name="Kodira C.D."/>
            <person name="Kohler A."/>
            <person name="Kuees U."/>
            <person name="Lindquist E.A."/>
            <person name="Lucas S.M."/>
            <person name="Mago R."/>
            <person name="Mauceli E."/>
            <person name="Morin E."/>
            <person name="Murat C."/>
            <person name="Pangilinan J.L."/>
            <person name="Park R."/>
            <person name="Pearson M."/>
            <person name="Quesneville H."/>
            <person name="Rouhier N."/>
            <person name="Sakthikumar S."/>
            <person name="Salamov A.A."/>
            <person name="Schmutz J."/>
            <person name="Selles B."/>
            <person name="Shapiro H."/>
            <person name="Tanguay P."/>
            <person name="Tuskan G.A."/>
            <person name="Henrissat B."/>
            <person name="Van de Peer Y."/>
            <person name="Rouze P."/>
            <person name="Ellis J.G."/>
            <person name="Dodds P.N."/>
            <person name="Schein J.E."/>
            <person name="Zhong S."/>
            <person name="Hamelin R.C."/>
            <person name="Grigoriev I.V."/>
            <person name="Szabo L.J."/>
            <person name="Martin F."/>
        </authorList>
    </citation>
    <scope>NUCLEOTIDE SEQUENCE [LARGE SCALE GENOMIC DNA]</scope>
    <source>
        <strain evidence="3">CRL 75-36-700-3 / race SCCL</strain>
    </source>
</reference>
<gene>
    <name evidence="2" type="ORF">PGTG_11099</name>
</gene>
<evidence type="ECO:0000313" key="3">
    <source>
        <dbReference type="Proteomes" id="UP000008783"/>
    </source>
</evidence>
<dbReference type="RefSeq" id="XP_003330189.1">
    <property type="nucleotide sequence ID" value="XM_003330141.1"/>
</dbReference>
<feature type="compositionally biased region" description="Pro residues" evidence="1">
    <location>
        <begin position="145"/>
        <end position="155"/>
    </location>
</feature>
<feature type="region of interest" description="Disordered" evidence="1">
    <location>
        <begin position="103"/>
        <end position="220"/>
    </location>
</feature>
<name>E3KND4_PUCGT</name>
<reference key="1">
    <citation type="submission" date="2007-01" db="EMBL/GenBank/DDBJ databases">
        <title>The Genome Sequence of Puccinia graminis f. sp. tritici Strain CRL 75-36-700-3.</title>
        <authorList>
            <consortium name="The Broad Institute Genome Sequencing Platform"/>
            <person name="Birren B."/>
            <person name="Lander E."/>
            <person name="Galagan J."/>
            <person name="Nusbaum C."/>
            <person name="Devon K."/>
            <person name="Cuomo C."/>
            <person name="Jaffe D."/>
            <person name="Butler J."/>
            <person name="Alvarez P."/>
            <person name="Gnerre S."/>
            <person name="Grabherr M."/>
            <person name="Mauceli E."/>
            <person name="Brockman W."/>
            <person name="Young S."/>
            <person name="LaButti K."/>
            <person name="Sykes S."/>
            <person name="DeCaprio D."/>
            <person name="Crawford M."/>
            <person name="Koehrsen M."/>
            <person name="Engels R."/>
            <person name="Montgomery P."/>
            <person name="Pearson M."/>
            <person name="Howarth C."/>
            <person name="Larson L."/>
            <person name="White J."/>
            <person name="Zeng Q."/>
            <person name="Kodira C."/>
            <person name="Yandava C."/>
            <person name="Alvarado L."/>
            <person name="O'Leary S."/>
            <person name="Szabo L."/>
            <person name="Dean R."/>
            <person name="Schein J."/>
        </authorList>
    </citation>
    <scope>NUCLEOTIDE SEQUENCE</scope>
    <source>
        <strain>CRL 75-36-700-3</strain>
    </source>
</reference>
<evidence type="ECO:0000256" key="1">
    <source>
        <dbReference type="SAM" id="MobiDB-lite"/>
    </source>
</evidence>
<proteinExistence type="predicted"/>
<keyword evidence="3" id="KW-1185">Reference proteome</keyword>
<feature type="region of interest" description="Disordered" evidence="1">
    <location>
        <begin position="1"/>
        <end position="72"/>
    </location>
</feature>
<feature type="compositionally biased region" description="Low complexity" evidence="1">
    <location>
        <begin position="175"/>
        <end position="187"/>
    </location>
</feature>
<protein>
    <submittedName>
        <fullName evidence="2">Uncharacterized protein</fullName>
    </submittedName>
</protein>
<dbReference type="Proteomes" id="UP000008783">
    <property type="component" value="Unassembled WGS sequence"/>
</dbReference>
<dbReference type="InParanoid" id="E3KND4"/>
<dbReference type="VEuPathDB" id="FungiDB:PGTG_11099"/>
<dbReference type="GeneID" id="10544344"/>
<dbReference type="KEGG" id="pgr:PGTG_11099"/>
<dbReference type="HOGENOM" id="CLU_1256589_0_0_1"/>
<sequence length="220" mass="22783">MEDDLPQEITKPEPSMEEEKTLPDEPLPVVTTETVSPPSAQVTIIPSADETSSSQEHPMTEETLSTCPFVPPTTANEIISAYGGGGASSSEIDEQDIPLAAKANLTRLSSHEKVSPGGAALNRKRGLIGSPKGRTPAGKLAHPSGSPPPGPPAPIGPSHIKGAPSVGSLRSQFEITSSASSTNIAANKRQSVNSTASSSDPSNPIPNPPTNRYRRAPSKV</sequence>
<organism evidence="2 3">
    <name type="scientific">Puccinia graminis f. sp. tritici (strain CRL 75-36-700-3 / race SCCL)</name>
    <name type="common">Black stem rust fungus</name>
    <dbReference type="NCBI Taxonomy" id="418459"/>
    <lineage>
        <taxon>Eukaryota</taxon>
        <taxon>Fungi</taxon>
        <taxon>Dikarya</taxon>
        <taxon>Basidiomycota</taxon>
        <taxon>Pucciniomycotina</taxon>
        <taxon>Pucciniomycetes</taxon>
        <taxon>Pucciniales</taxon>
        <taxon>Pucciniaceae</taxon>
        <taxon>Puccinia</taxon>
    </lineage>
</organism>
<dbReference type="EMBL" id="DS178296">
    <property type="protein sequence ID" value="EFP85770.1"/>
    <property type="molecule type" value="Genomic_DNA"/>
</dbReference>
<dbReference type="AlphaFoldDB" id="E3KND4"/>
<feature type="compositionally biased region" description="Polar residues" evidence="1">
    <location>
        <begin position="31"/>
        <end position="66"/>
    </location>
</feature>
<dbReference type="OrthoDB" id="10602286at2759"/>
<accession>E3KND4</accession>
<evidence type="ECO:0000313" key="2">
    <source>
        <dbReference type="EMBL" id="EFP85770.1"/>
    </source>
</evidence>